<name>A0A1H4SVC8_9PSEU</name>
<evidence type="ECO:0000313" key="2">
    <source>
        <dbReference type="EMBL" id="SEC48133.1"/>
    </source>
</evidence>
<organism evidence="2 3">
    <name type="scientific">Amycolatopsis tolypomycina</name>
    <dbReference type="NCBI Taxonomy" id="208445"/>
    <lineage>
        <taxon>Bacteria</taxon>
        <taxon>Bacillati</taxon>
        <taxon>Actinomycetota</taxon>
        <taxon>Actinomycetes</taxon>
        <taxon>Pseudonocardiales</taxon>
        <taxon>Pseudonocardiaceae</taxon>
        <taxon>Amycolatopsis</taxon>
    </lineage>
</organism>
<dbReference type="Gene3D" id="3.40.50.300">
    <property type="entry name" value="P-loop containing nucleotide triphosphate hydrolases"/>
    <property type="match status" value="1"/>
</dbReference>
<dbReference type="Pfam" id="PF07728">
    <property type="entry name" value="AAA_5"/>
    <property type="match status" value="1"/>
</dbReference>
<dbReference type="AlphaFoldDB" id="A0A1H4SVC8"/>
<dbReference type="SUPFAM" id="SSF52540">
    <property type="entry name" value="P-loop containing nucleoside triphosphate hydrolases"/>
    <property type="match status" value="1"/>
</dbReference>
<dbReference type="RefSeq" id="WP_091309344.1">
    <property type="nucleotide sequence ID" value="NZ_FNSO01000004.1"/>
</dbReference>
<evidence type="ECO:0000313" key="3">
    <source>
        <dbReference type="Proteomes" id="UP000199622"/>
    </source>
</evidence>
<accession>A0A1H4SVC8</accession>
<dbReference type="InterPro" id="IPR003593">
    <property type="entry name" value="AAA+_ATPase"/>
</dbReference>
<proteinExistence type="predicted"/>
<dbReference type="GO" id="GO:0016887">
    <property type="term" value="F:ATP hydrolysis activity"/>
    <property type="evidence" value="ECO:0007669"/>
    <property type="project" value="InterPro"/>
</dbReference>
<gene>
    <name evidence="2" type="ORF">SAMN04489727_3911</name>
</gene>
<keyword evidence="3" id="KW-1185">Reference proteome</keyword>
<dbReference type="EMBL" id="FNSO01000004">
    <property type="protein sequence ID" value="SEC48133.1"/>
    <property type="molecule type" value="Genomic_DNA"/>
</dbReference>
<reference evidence="3" key="1">
    <citation type="submission" date="2016-10" db="EMBL/GenBank/DDBJ databases">
        <authorList>
            <person name="Varghese N."/>
            <person name="Submissions S."/>
        </authorList>
    </citation>
    <scope>NUCLEOTIDE SEQUENCE [LARGE SCALE GENOMIC DNA]</scope>
    <source>
        <strain evidence="3">DSM 44544</strain>
    </source>
</reference>
<dbReference type="InterPro" id="IPR011704">
    <property type="entry name" value="ATPase_dyneun-rel_AAA"/>
</dbReference>
<protein>
    <submittedName>
        <fullName evidence="2">AAA domain (Dynein-related subfamily)</fullName>
    </submittedName>
</protein>
<dbReference type="Proteomes" id="UP000199622">
    <property type="component" value="Unassembled WGS sequence"/>
</dbReference>
<dbReference type="GO" id="GO:0005524">
    <property type="term" value="F:ATP binding"/>
    <property type="evidence" value="ECO:0007669"/>
    <property type="project" value="InterPro"/>
</dbReference>
<dbReference type="STRING" id="208445.SAMN04489727_3911"/>
<dbReference type="SMART" id="SM00382">
    <property type="entry name" value="AAA"/>
    <property type="match status" value="1"/>
</dbReference>
<dbReference type="OrthoDB" id="9783370at2"/>
<sequence>MSSGQEAASPVPPWWIYRGTGEQRTEDIAELLPPPPPWRAFDGEPVLPVPPAKDAGFARRLGRPGPVPMRSDPQQVELINAAICLRRPLLVTGAPGTGKSSLAYRIAQELRLGPVLYWPISTRSSLGNGLYEYDAIGRVQAASALAAVRDGNPASAADVGDFVRLGPLGTALLAYEKPRVLLIDELDKSDIDLPNDLLAVLEEGEYFIPELARLASRTPEVRVFTHDLGESAVVRSGVVRCRAFPIIVITSNGERQFPPAFLRRCIRLDLPNPDVEQLAGIVAAHLPRGVGTAAAELIEAFAERSAAAEPGLPVDQLLNALYLVTSGNYDAHDESWPRLVDALWRQLSAPVD</sequence>
<feature type="domain" description="AAA+ ATPase" evidence="1">
    <location>
        <begin position="85"/>
        <end position="276"/>
    </location>
</feature>
<dbReference type="InterPro" id="IPR027417">
    <property type="entry name" value="P-loop_NTPase"/>
</dbReference>
<evidence type="ECO:0000259" key="1">
    <source>
        <dbReference type="SMART" id="SM00382"/>
    </source>
</evidence>
<dbReference type="CDD" id="cd00009">
    <property type="entry name" value="AAA"/>
    <property type="match status" value="1"/>
</dbReference>